<keyword evidence="3" id="KW-0808">Transferase</keyword>
<keyword evidence="8" id="KW-1160">Virus entry into host cell</keyword>
<keyword evidence="6" id="KW-0238">DNA-binding</keyword>
<dbReference type="PROSITE" id="PS51898">
    <property type="entry name" value="TYR_RECOMBINASE"/>
    <property type="match status" value="1"/>
</dbReference>
<dbReference type="Gene3D" id="1.10.443.10">
    <property type="entry name" value="Intergrase catalytic core"/>
    <property type="match status" value="1"/>
</dbReference>
<gene>
    <name evidence="10" type="ORF">CRP125_gp7</name>
</gene>
<evidence type="ECO:0000256" key="4">
    <source>
        <dbReference type="ARBA" id="ARBA00022801"/>
    </source>
</evidence>
<keyword evidence="11" id="KW-1185">Reference proteome</keyword>
<keyword evidence="5" id="KW-0229">DNA integration</keyword>
<evidence type="ECO:0000256" key="5">
    <source>
        <dbReference type="ARBA" id="ARBA00022908"/>
    </source>
</evidence>
<comment type="similarity">
    <text evidence="1">Belongs to the 'phage' integrase family.</text>
</comment>
<evidence type="ECO:0000313" key="11">
    <source>
        <dbReference type="Proteomes" id="UP001302562"/>
    </source>
</evidence>
<dbReference type="GO" id="GO:0075713">
    <property type="term" value="P:establishment of integrated proviral latency"/>
    <property type="evidence" value="ECO:0007669"/>
    <property type="project" value="UniProtKB-KW"/>
</dbReference>
<dbReference type="GO" id="GO:0006310">
    <property type="term" value="P:DNA recombination"/>
    <property type="evidence" value="ECO:0007669"/>
    <property type="project" value="UniProtKB-KW"/>
</dbReference>
<evidence type="ECO:0000256" key="6">
    <source>
        <dbReference type="ARBA" id="ARBA00023125"/>
    </source>
</evidence>
<feature type="domain" description="Tyr recombinase" evidence="9">
    <location>
        <begin position="159"/>
        <end position="332"/>
    </location>
</feature>
<dbReference type="PANTHER" id="PTHR30349:SF64">
    <property type="entry name" value="PROPHAGE INTEGRASE INTD-RELATED"/>
    <property type="match status" value="1"/>
</dbReference>
<dbReference type="InterPro" id="IPR002104">
    <property type="entry name" value="Integrase_catalytic"/>
</dbReference>
<dbReference type="GO" id="GO:0016740">
    <property type="term" value="F:transferase activity"/>
    <property type="evidence" value="ECO:0007669"/>
    <property type="project" value="UniProtKB-KW"/>
</dbReference>
<evidence type="ECO:0000256" key="1">
    <source>
        <dbReference type="ARBA" id="ARBA00008857"/>
    </source>
</evidence>
<dbReference type="InterPro" id="IPR050090">
    <property type="entry name" value="Tyrosine_recombinase_XerCD"/>
</dbReference>
<sequence>MTDKLPTGILKRGDKYRVSVMVQGKRTTQTHNTLEAALKARDDLKAGRMGALSTHEIWNLRQAIDAFTTQRMKSHRTKSDHLRWLSTHILAHFGPATNINRISQPEMHKFVDANRDAGYSASTLHVMNATLRSILNHAWERGHRSERAPSVKTDTIRNSRVRFMTREEEQKVLAFFRSAGWEKYAEVVEFLVDTGARKGEMLALEWKDIEFKTGRITFWETKTNQPRSVKMTRRVKDMLRVRHKREHMCTSFVFSDISETLLYKAWREMRECLGFLDDNQFVLHMLRHTCCTRLLANNVDIRTVQQWMGHSSLSMTQRYAHFIPQRLDDAADALDGANEVAMGGAGVAPVKLRAV</sequence>
<evidence type="ECO:0000256" key="7">
    <source>
        <dbReference type="ARBA" id="ARBA00023172"/>
    </source>
</evidence>
<evidence type="ECO:0000259" key="9">
    <source>
        <dbReference type="PROSITE" id="PS51898"/>
    </source>
</evidence>
<dbReference type="GO" id="GO:0016787">
    <property type="term" value="F:hydrolase activity"/>
    <property type="evidence" value="ECO:0007669"/>
    <property type="project" value="UniProtKB-KW"/>
</dbReference>
<evidence type="ECO:0000256" key="2">
    <source>
        <dbReference type="ARBA" id="ARBA00016082"/>
    </source>
</evidence>
<dbReference type="GO" id="GO:0044826">
    <property type="term" value="P:viral genome integration into host DNA"/>
    <property type="evidence" value="ECO:0007669"/>
    <property type="project" value="UniProtKB-KW"/>
</dbReference>
<evidence type="ECO:0000256" key="3">
    <source>
        <dbReference type="ARBA" id="ARBA00022679"/>
    </source>
</evidence>
<protein>
    <recommendedName>
        <fullName evidence="2">Integrase</fullName>
    </recommendedName>
</protein>
<keyword evidence="8" id="KW-1179">Viral genome integration</keyword>
<dbReference type="CDD" id="cd00796">
    <property type="entry name" value="INT_Rci_Hp1_C"/>
    <property type="match status" value="1"/>
</dbReference>
<dbReference type="PANTHER" id="PTHR30349">
    <property type="entry name" value="PHAGE INTEGRASE-RELATED"/>
    <property type="match status" value="1"/>
</dbReference>
<dbReference type="GO" id="GO:0015074">
    <property type="term" value="P:DNA integration"/>
    <property type="evidence" value="ECO:0007669"/>
    <property type="project" value="UniProtKB-KW"/>
</dbReference>
<keyword evidence="7" id="KW-0233">DNA recombination</keyword>
<dbReference type="SUPFAM" id="SSF56349">
    <property type="entry name" value="DNA breaking-rejoining enzymes"/>
    <property type="match status" value="1"/>
</dbReference>
<keyword evidence="4" id="KW-0378">Hydrolase</keyword>
<name>A0AAX3ZY61_9CAUD</name>
<reference evidence="10 11" key="1">
    <citation type="submission" date="2023-08" db="EMBL/GenBank/DDBJ databases">
        <authorList>
            <person name="Du S."/>
            <person name="Wu Z."/>
            <person name="Wu Y."/>
            <person name="Yang M."/>
            <person name="Shao J."/>
            <person name="Liu H."/>
            <person name="Zhao Y."/>
            <person name="Zhang Z."/>
        </authorList>
    </citation>
    <scope>NUCLEOTIDE SEQUENCE [LARGE SCALE GENOMIC DNA]</scope>
</reference>
<dbReference type="EMBL" id="OR420743">
    <property type="protein sequence ID" value="WMM95310.1"/>
    <property type="molecule type" value="Genomic_DNA"/>
</dbReference>
<dbReference type="InterPro" id="IPR011010">
    <property type="entry name" value="DNA_brk_join_enz"/>
</dbReference>
<dbReference type="Gene3D" id="1.10.150.130">
    <property type="match status" value="1"/>
</dbReference>
<proteinExistence type="inferred from homology"/>
<dbReference type="InterPro" id="IPR013762">
    <property type="entry name" value="Integrase-like_cat_sf"/>
</dbReference>
<accession>A0AAX3ZY61</accession>
<dbReference type="GO" id="GO:0003677">
    <property type="term" value="F:DNA binding"/>
    <property type="evidence" value="ECO:0007669"/>
    <property type="project" value="UniProtKB-KW"/>
</dbReference>
<dbReference type="InterPro" id="IPR010998">
    <property type="entry name" value="Integrase_recombinase_N"/>
</dbReference>
<evidence type="ECO:0000256" key="8">
    <source>
        <dbReference type="ARBA" id="ARBA00023195"/>
    </source>
</evidence>
<dbReference type="Proteomes" id="UP001302562">
    <property type="component" value="Segment"/>
</dbReference>
<organism evidence="10 11">
    <name type="scientific">Roseobacter phage CRP-125</name>
    <dbReference type="NCBI Taxonomy" id="3072844"/>
    <lineage>
        <taxon>Viruses</taxon>
        <taxon>Duplodnaviria</taxon>
        <taxon>Heunggongvirae</taxon>
        <taxon>Uroviricota</taxon>
        <taxon>Caudoviricetes</taxon>
        <taxon>Autographivirales</taxon>
        <taxon>Autographivirales incertae sedis</taxon>
        <taxon>Actaeavirus</taxon>
        <taxon>Actaeavirus CRP125</taxon>
    </lineage>
</organism>
<dbReference type="Pfam" id="PF00589">
    <property type="entry name" value="Phage_integrase"/>
    <property type="match status" value="1"/>
</dbReference>
<evidence type="ECO:0000313" key="10">
    <source>
        <dbReference type="EMBL" id="WMM95310.1"/>
    </source>
</evidence>